<feature type="compositionally biased region" description="Basic and acidic residues" evidence="1">
    <location>
        <begin position="127"/>
        <end position="136"/>
    </location>
</feature>
<evidence type="ECO:0000313" key="3">
    <source>
        <dbReference type="Proteomes" id="UP000092666"/>
    </source>
</evidence>
<name>A0A1B9GZI9_9TREE</name>
<evidence type="ECO:0000313" key="2">
    <source>
        <dbReference type="EMBL" id="OCF36414.1"/>
    </source>
</evidence>
<feature type="compositionally biased region" description="Low complexity" evidence="1">
    <location>
        <begin position="196"/>
        <end position="214"/>
    </location>
</feature>
<dbReference type="AlphaFoldDB" id="A0A1B9GZI9"/>
<keyword evidence="3" id="KW-1185">Reference proteome</keyword>
<evidence type="ECO:0000256" key="1">
    <source>
        <dbReference type="SAM" id="MobiDB-lite"/>
    </source>
</evidence>
<protein>
    <submittedName>
        <fullName evidence="2">Uncharacterized protein</fullName>
    </submittedName>
</protein>
<organism evidence="2 3">
    <name type="scientific">Kwoniella heveanensis BCC8398</name>
    <dbReference type="NCBI Taxonomy" id="1296120"/>
    <lineage>
        <taxon>Eukaryota</taxon>
        <taxon>Fungi</taxon>
        <taxon>Dikarya</taxon>
        <taxon>Basidiomycota</taxon>
        <taxon>Agaricomycotina</taxon>
        <taxon>Tremellomycetes</taxon>
        <taxon>Tremellales</taxon>
        <taxon>Cryptococcaceae</taxon>
        <taxon>Kwoniella</taxon>
    </lineage>
</organism>
<feature type="compositionally biased region" description="Polar residues" evidence="1">
    <location>
        <begin position="185"/>
        <end position="195"/>
    </location>
</feature>
<feature type="region of interest" description="Disordered" evidence="1">
    <location>
        <begin position="168"/>
        <end position="228"/>
    </location>
</feature>
<reference evidence="3" key="2">
    <citation type="submission" date="2013-12" db="EMBL/GenBank/DDBJ databases">
        <title>Evolution of pathogenesis and genome organization in the Tremellales.</title>
        <authorList>
            <person name="Cuomo C."/>
            <person name="Litvintseva A."/>
            <person name="Heitman J."/>
            <person name="Chen Y."/>
            <person name="Sun S."/>
            <person name="Springer D."/>
            <person name="Dromer F."/>
            <person name="Young S."/>
            <person name="Zeng Q."/>
            <person name="Chapman S."/>
            <person name="Gujja S."/>
            <person name="Saif S."/>
            <person name="Birren B."/>
        </authorList>
    </citation>
    <scope>NUCLEOTIDE SEQUENCE [LARGE SCALE GENOMIC DNA]</scope>
    <source>
        <strain evidence="3">BCC8398</strain>
    </source>
</reference>
<proteinExistence type="predicted"/>
<accession>A0A1B9GZI9</accession>
<sequence length="302" mass="32169">MTSITSTTITSSQAAEVIHSIQSSKTKLIRVVKYLLHELRTTRAASSPTTTRTQSSSDDAWTGVHVETLVSLTATINLAGKRKRKRSITHIGGIPISVIMSAPAPAPSSSSVSRPDANLDRSSGVNDTRHPYDVHPKQQQSTDNIVQLQPAGGKMNTLRPIKGLNLRGWQGRWRGDGNAEDRGPSGNQNQSLAAQSTGGRNSARSSGSFSSTATDDSEMGSVPEAGAGGGAEAGAGAGAMFEFAYVPGYGHHKLLDPISVNDSRHGIRLNQYHSSSEDFVLNDSESDDEDDVILIFDEKCRI</sequence>
<reference evidence="2 3" key="1">
    <citation type="submission" date="2013-07" db="EMBL/GenBank/DDBJ databases">
        <title>The Genome Sequence of Cryptococcus heveanensis BCC8398.</title>
        <authorList>
            <consortium name="The Broad Institute Genome Sequencing Platform"/>
            <person name="Cuomo C."/>
            <person name="Litvintseva A."/>
            <person name="Chen Y."/>
            <person name="Heitman J."/>
            <person name="Sun S."/>
            <person name="Springer D."/>
            <person name="Dromer F."/>
            <person name="Young S.K."/>
            <person name="Zeng Q."/>
            <person name="Gargeya S."/>
            <person name="Fitzgerald M."/>
            <person name="Abouelleil A."/>
            <person name="Alvarado L."/>
            <person name="Berlin A.M."/>
            <person name="Chapman S.B."/>
            <person name="Dewar J."/>
            <person name="Goldberg J."/>
            <person name="Griggs A."/>
            <person name="Gujja S."/>
            <person name="Hansen M."/>
            <person name="Howarth C."/>
            <person name="Imamovic A."/>
            <person name="Larimer J."/>
            <person name="McCowan C."/>
            <person name="Murphy C."/>
            <person name="Pearson M."/>
            <person name="Priest M."/>
            <person name="Roberts A."/>
            <person name="Saif S."/>
            <person name="Shea T."/>
            <person name="Sykes S."/>
            <person name="Wortman J."/>
            <person name="Nusbaum C."/>
            <person name="Birren B."/>
        </authorList>
    </citation>
    <scope>NUCLEOTIDE SEQUENCE [LARGE SCALE GENOMIC DNA]</scope>
    <source>
        <strain evidence="2 3">BCC8398</strain>
    </source>
</reference>
<feature type="compositionally biased region" description="Basic and acidic residues" evidence="1">
    <location>
        <begin position="173"/>
        <end position="183"/>
    </location>
</feature>
<feature type="compositionally biased region" description="Low complexity" evidence="1">
    <location>
        <begin position="100"/>
        <end position="113"/>
    </location>
</feature>
<gene>
    <name evidence="2" type="ORF">I316_01663</name>
</gene>
<dbReference type="Proteomes" id="UP000092666">
    <property type="component" value="Unassembled WGS sequence"/>
</dbReference>
<feature type="region of interest" description="Disordered" evidence="1">
    <location>
        <begin position="100"/>
        <end position="143"/>
    </location>
</feature>
<dbReference type="EMBL" id="KI669495">
    <property type="protein sequence ID" value="OCF36414.1"/>
    <property type="molecule type" value="Genomic_DNA"/>
</dbReference>